<evidence type="ECO:0000313" key="1">
    <source>
        <dbReference type="EMBL" id="EAR27684.1"/>
    </source>
</evidence>
<name>A4CBE7_9GAMM</name>
<keyword evidence="2" id="KW-1185">Reference proteome</keyword>
<dbReference type="Proteomes" id="UP000006201">
    <property type="component" value="Unassembled WGS sequence"/>
</dbReference>
<sequence>MALVDAVFLRPSSLPADNKKQAQLQACFLEMLKDK</sequence>
<proteinExistence type="predicted"/>
<comment type="caution">
    <text evidence="1">The sequence shown here is derived from an EMBL/GenBank/DDBJ whole genome shotgun (WGS) entry which is preliminary data.</text>
</comment>
<evidence type="ECO:0000313" key="2">
    <source>
        <dbReference type="Proteomes" id="UP000006201"/>
    </source>
</evidence>
<dbReference type="HOGENOM" id="CLU_3366777_0_0_6"/>
<protein>
    <submittedName>
        <fullName evidence="1">Uncharacterized protein</fullName>
    </submittedName>
</protein>
<dbReference type="EMBL" id="AAOH01000005">
    <property type="protein sequence ID" value="EAR27684.1"/>
    <property type="molecule type" value="Genomic_DNA"/>
</dbReference>
<accession>A4CBE7</accession>
<organism evidence="1 2">
    <name type="scientific">Pseudoalteromonas tunicata D2</name>
    <dbReference type="NCBI Taxonomy" id="87626"/>
    <lineage>
        <taxon>Bacteria</taxon>
        <taxon>Pseudomonadati</taxon>
        <taxon>Pseudomonadota</taxon>
        <taxon>Gammaproteobacteria</taxon>
        <taxon>Alteromonadales</taxon>
        <taxon>Pseudoalteromonadaceae</taxon>
        <taxon>Pseudoalteromonas</taxon>
    </lineage>
</organism>
<dbReference type="AlphaFoldDB" id="A4CBE7"/>
<reference evidence="1 2" key="1">
    <citation type="submission" date="2006-02" db="EMBL/GenBank/DDBJ databases">
        <authorList>
            <person name="Moran M.A."/>
            <person name="Kjelleberg S."/>
            <person name="Egan S."/>
            <person name="Saunders N."/>
            <person name="Thomas T."/>
            <person name="Ferriera S."/>
            <person name="Johnson J."/>
            <person name="Kravitz S."/>
            <person name="Halpern A."/>
            <person name="Remington K."/>
            <person name="Beeson K."/>
            <person name="Tran B."/>
            <person name="Rogers Y.-H."/>
            <person name="Friedman R."/>
            <person name="Venter J.C."/>
        </authorList>
    </citation>
    <scope>NUCLEOTIDE SEQUENCE [LARGE SCALE GENOMIC DNA]</scope>
    <source>
        <strain evidence="1 2">D2</strain>
    </source>
</reference>
<gene>
    <name evidence="1" type="ORF">PTD2_17720</name>
</gene>